<name>A0A6N6RMA5_9FLAO</name>
<keyword evidence="3" id="KW-1185">Reference proteome</keyword>
<dbReference type="InterPro" id="IPR010430">
    <property type="entry name" value="DUF1028"/>
</dbReference>
<dbReference type="AlphaFoldDB" id="A0A6N6RMA5"/>
<dbReference type="InterPro" id="IPR029055">
    <property type="entry name" value="Ntn_hydrolases_N"/>
</dbReference>
<proteinExistence type="predicted"/>
<evidence type="ECO:0000313" key="3">
    <source>
        <dbReference type="Proteomes" id="UP000468650"/>
    </source>
</evidence>
<dbReference type="PANTHER" id="PTHR39328">
    <property type="entry name" value="BLL2871 PROTEIN"/>
    <property type="match status" value="1"/>
</dbReference>
<dbReference type="PANTHER" id="PTHR39328:SF1">
    <property type="entry name" value="BLL2871 PROTEIN"/>
    <property type="match status" value="1"/>
</dbReference>
<dbReference type="EMBL" id="WBVO01000001">
    <property type="protein sequence ID" value="KAB2814707.1"/>
    <property type="molecule type" value="Genomic_DNA"/>
</dbReference>
<accession>A0A6N6RMA5</accession>
<gene>
    <name evidence="2" type="ORF">F8C67_02890</name>
</gene>
<feature type="signal peptide" evidence="1">
    <location>
        <begin position="1"/>
        <end position="30"/>
    </location>
</feature>
<sequence length="255" mass="27767">MTRYSKSNTYDMRRLKLLLLLVLASAASIAQDTFSIVAIDPETGEVGAAGASCVDLAEYGIEDASFLGVLMPGMFAMNTQAYYDSTNQANAKELLQQEFTPTEVITWLHLNDVNDTPEVRQYGIVAFVDGEPQSEGYTGAQNMDYANHIVGENYAIQGNILLGPEVLEKMEENFNSTEGSLAEKLMAALEGAKIVGADSRCSENESSSLFAFVKVAAPDDEPGEPSLKLQVITKAGDKIEPITELRKKFDEAMEQ</sequence>
<dbReference type="Proteomes" id="UP000468650">
    <property type="component" value="Unassembled WGS sequence"/>
</dbReference>
<evidence type="ECO:0000256" key="1">
    <source>
        <dbReference type="SAM" id="SignalP"/>
    </source>
</evidence>
<evidence type="ECO:0000313" key="2">
    <source>
        <dbReference type="EMBL" id="KAB2814707.1"/>
    </source>
</evidence>
<dbReference type="Gene3D" id="3.60.20.10">
    <property type="entry name" value="Glutamine Phosphoribosylpyrophosphate, subunit 1, domain 1"/>
    <property type="match status" value="1"/>
</dbReference>
<feature type="chain" id="PRO_5027116822" evidence="1">
    <location>
        <begin position="31"/>
        <end position="255"/>
    </location>
</feature>
<keyword evidence="1" id="KW-0732">Signal</keyword>
<comment type="caution">
    <text evidence="2">The sequence shown here is derived from an EMBL/GenBank/DDBJ whole genome shotgun (WGS) entry which is preliminary data.</text>
</comment>
<reference evidence="2 3" key="1">
    <citation type="submission" date="2019-09" db="EMBL/GenBank/DDBJ databases">
        <title>Genomes of family Cryomorphaceae.</title>
        <authorList>
            <person name="Bowman J.P."/>
        </authorList>
    </citation>
    <scope>NUCLEOTIDE SEQUENCE [LARGE SCALE GENOMIC DNA]</scope>
    <source>
        <strain evidence="2 3">LMG 25704</strain>
    </source>
</reference>
<dbReference type="SUPFAM" id="SSF56235">
    <property type="entry name" value="N-terminal nucleophile aminohydrolases (Ntn hydrolases)"/>
    <property type="match status" value="1"/>
</dbReference>
<organism evidence="2 3">
    <name type="scientific">Phaeocystidibacter luteus</name>
    <dbReference type="NCBI Taxonomy" id="911197"/>
    <lineage>
        <taxon>Bacteria</taxon>
        <taxon>Pseudomonadati</taxon>
        <taxon>Bacteroidota</taxon>
        <taxon>Flavobacteriia</taxon>
        <taxon>Flavobacteriales</taxon>
        <taxon>Phaeocystidibacteraceae</taxon>
        <taxon>Phaeocystidibacter</taxon>
    </lineage>
</organism>
<dbReference type="OrthoDB" id="9790012at2"/>
<protein>
    <submittedName>
        <fullName evidence="2">DUF1028 domain-containing protein</fullName>
    </submittedName>
</protein>
<dbReference type="Pfam" id="PF06267">
    <property type="entry name" value="DUF1028"/>
    <property type="match status" value="1"/>
</dbReference>